<dbReference type="GO" id="GO:0016616">
    <property type="term" value="F:oxidoreductase activity, acting on the CH-OH group of donors, NAD or NADP as acceptor"/>
    <property type="evidence" value="ECO:0007669"/>
    <property type="project" value="UniProtKB-ARBA"/>
</dbReference>
<dbReference type="PROSITE" id="PS00062">
    <property type="entry name" value="ALDOKETO_REDUCTASE_2"/>
    <property type="match status" value="1"/>
</dbReference>
<gene>
    <name evidence="5" type="ORF">UFOPK2310_00390</name>
    <name evidence="6" type="ORF">UFOPK2809_01144</name>
    <name evidence="7" type="ORF">UFOPK3425_00136</name>
    <name evidence="8" type="ORF">UFOPK4043_00907</name>
    <name evidence="9" type="ORF">UFOPK4092_00237</name>
</gene>
<proteinExistence type="inferred from homology"/>
<dbReference type="PANTHER" id="PTHR43827:SF3">
    <property type="entry name" value="NADP-DEPENDENT OXIDOREDUCTASE DOMAIN-CONTAINING PROTEIN"/>
    <property type="match status" value="1"/>
</dbReference>
<evidence type="ECO:0000313" key="6">
    <source>
        <dbReference type="EMBL" id="CAB4756166.1"/>
    </source>
</evidence>
<dbReference type="EMBL" id="CAFBLV010000012">
    <property type="protein sequence ID" value="CAB4860601.1"/>
    <property type="molecule type" value="Genomic_DNA"/>
</dbReference>
<name>A0A6J7PTC1_9ZZZZ</name>
<dbReference type="InterPro" id="IPR018170">
    <property type="entry name" value="Aldo/ket_reductase_CS"/>
</dbReference>
<dbReference type="EMBL" id="CAEZWW010000031">
    <property type="protein sequence ID" value="CAB4666722.1"/>
    <property type="molecule type" value="Genomic_DNA"/>
</dbReference>
<keyword evidence="3" id="KW-0560">Oxidoreductase</keyword>
<dbReference type="EMBL" id="CAFBPA010000128">
    <property type="protein sequence ID" value="CAB5007852.1"/>
    <property type="molecule type" value="Genomic_DNA"/>
</dbReference>
<sequence>MPLAPNLIMNDGRAIPQIGFGVWQVPDDQVAAATLEAFAAGYRHVDTAAVYKNERGVGEAIARSGLPRDDIFLTTKVWNTDHGYDQTMRAFDESISLLGVSEVDLYLVHWPAPATGNYLETWRAVVQLQSEGRARSIGVSNFHQEQLTKIIAETGVVPAVDQIELHPWLPQAPLRALAADLGMLIEAWSPLASGELVNDPVIGKIATEHQKSIAQVLIRWHLQLDNVVLPKSVTPVRIRENIDVFDFELTLENMATISSLENGKRVGPNPDEFM</sequence>
<evidence type="ECO:0000313" key="7">
    <source>
        <dbReference type="EMBL" id="CAB4860601.1"/>
    </source>
</evidence>
<dbReference type="PROSITE" id="PS00063">
    <property type="entry name" value="ALDOKETO_REDUCTASE_3"/>
    <property type="match status" value="1"/>
</dbReference>
<dbReference type="Pfam" id="PF00248">
    <property type="entry name" value="Aldo_ket_red"/>
    <property type="match status" value="1"/>
</dbReference>
<dbReference type="InterPro" id="IPR020471">
    <property type="entry name" value="AKR"/>
</dbReference>
<evidence type="ECO:0000313" key="8">
    <source>
        <dbReference type="EMBL" id="CAB5007852.1"/>
    </source>
</evidence>
<evidence type="ECO:0000259" key="4">
    <source>
        <dbReference type="Pfam" id="PF00248"/>
    </source>
</evidence>
<feature type="domain" description="NADP-dependent oxidoreductase" evidence="4">
    <location>
        <begin position="18"/>
        <end position="260"/>
    </location>
</feature>
<dbReference type="Gene3D" id="3.20.20.100">
    <property type="entry name" value="NADP-dependent oxidoreductase domain"/>
    <property type="match status" value="1"/>
</dbReference>
<organism evidence="9">
    <name type="scientific">freshwater metagenome</name>
    <dbReference type="NCBI Taxonomy" id="449393"/>
    <lineage>
        <taxon>unclassified sequences</taxon>
        <taxon>metagenomes</taxon>
        <taxon>ecological metagenomes</taxon>
    </lineage>
</organism>
<dbReference type="EMBL" id="CAEZZA010000169">
    <property type="protein sequence ID" value="CAB4756166.1"/>
    <property type="molecule type" value="Genomic_DNA"/>
</dbReference>
<dbReference type="PANTHER" id="PTHR43827">
    <property type="entry name" value="2,5-DIKETO-D-GLUCONIC ACID REDUCTASE"/>
    <property type="match status" value="1"/>
</dbReference>
<dbReference type="InterPro" id="IPR023210">
    <property type="entry name" value="NADP_OxRdtase_dom"/>
</dbReference>
<evidence type="ECO:0000256" key="2">
    <source>
        <dbReference type="ARBA" id="ARBA00022857"/>
    </source>
</evidence>
<dbReference type="SUPFAM" id="SSF51430">
    <property type="entry name" value="NAD(P)-linked oxidoreductase"/>
    <property type="match status" value="1"/>
</dbReference>
<protein>
    <submittedName>
        <fullName evidence="9">Unannotated protein</fullName>
    </submittedName>
</protein>
<dbReference type="PROSITE" id="PS00798">
    <property type="entry name" value="ALDOKETO_REDUCTASE_1"/>
    <property type="match status" value="1"/>
</dbReference>
<dbReference type="InterPro" id="IPR036812">
    <property type="entry name" value="NAD(P)_OxRdtase_dom_sf"/>
</dbReference>
<dbReference type="PIRSF" id="PIRSF000097">
    <property type="entry name" value="AKR"/>
    <property type="match status" value="1"/>
</dbReference>
<evidence type="ECO:0000313" key="9">
    <source>
        <dbReference type="EMBL" id="CAB5008171.1"/>
    </source>
</evidence>
<reference evidence="9" key="1">
    <citation type="submission" date="2020-05" db="EMBL/GenBank/DDBJ databases">
        <authorList>
            <person name="Chiriac C."/>
            <person name="Salcher M."/>
            <person name="Ghai R."/>
            <person name="Kavagutti S V."/>
        </authorList>
    </citation>
    <scope>NUCLEOTIDE SEQUENCE</scope>
</reference>
<dbReference type="AlphaFoldDB" id="A0A6J7PTC1"/>
<dbReference type="FunFam" id="3.20.20.100:FF:000015">
    <property type="entry name" value="Oxidoreductase, aldo/keto reductase family"/>
    <property type="match status" value="1"/>
</dbReference>
<comment type="similarity">
    <text evidence="1">Belongs to the aldo/keto reductase family.</text>
</comment>
<evidence type="ECO:0000256" key="3">
    <source>
        <dbReference type="ARBA" id="ARBA00023002"/>
    </source>
</evidence>
<keyword evidence="2" id="KW-0521">NADP</keyword>
<dbReference type="EMBL" id="CAFBPJ010000015">
    <property type="protein sequence ID" value="CAB5008171.1"/>
    <property type="molecule type" value="Genomic_DNA"/>
</dbReference>
<evidence type="ECO:0000256" key="1">
    <source>
        <dbReference type="ARBA" id="ARBA00007905"/>
    </source>
</evidence>
<accession>A0A6J7PTC1</accession>
<evidence type="ECO:0000313" key="5">
    <source>
        <dbReference type="EMBL" id="CAB4666722.1"/>
    </source>
</evidence>
<dbReference type="PRINTS" id="PR00069">
    <property type="entry name" value="ALDKETRDTASE"/>
</dbReference>